<dbReference type="EnsemblMetazoa" id="Aqu2.1.30031_001">
    <property type="protein sequence ID" value="Aqu2.1.30031_001"/>
    <property type="gene ID" value="Aqu2.1.30031"/>
</dbReference>
<evidence type="ECO:0000313" key="14">
    <source>
        <dbReference type="Proteomes" id="UP000007879"/>
    </source>
</evidence>
<dbReference type="EnsemblMetazoa" id="XM_019997347.1">
    <property type="protein sequence ID" value="XP_019852906.1"/>
    <property type="gene ID" value="LOC100641256"/>
</dbReference>
<dbReference type="GO" id="GO:0008278">
    <property type="term" value="C:cohesin complex"/>
    <property type="evidence" value="ECO:0007669"/>
    <property type="project" value="InterPro"/>
</dbReference>
<dbReference type="AlphaFoldDB" id="A0A1X7UQU5"/>
<dbReference type="InterPro" id="IPR010935">
    <property type="entry name" value="SMC_hinge"/>
</dbReference>
<evidence type="ECO:0000259" key="12">
    <source>
        <dbReference type="SMART" id="SM00968"/>
    </source>
</evidence>
<comment type="subcellular location">
    <subcellularLocation>
        <location evidence="2">Chromosome</location>
    </subcellularLocation>
    <subcellularLocation>
        <location evidence="1 10">Nucleus</location>
    </subcellularLocation>
</comment>
<keyword evidence="14" id="KW-1185">Reference proteome</keyword>
<dbReference type="InParanoid" id="A0A1X7UQU5"/>
<dbReference type="GO" id="GO:0005634">
    <property type="term" value="C:nucleus"/>
    <property type="evidence" value="ECO:0007669"/>
    <property type="project" value="UniProtKB-SubCell"/>
</dbReference>
<name>A0A1X7UQU5_AMPQE</name>
<comment type="similarity">
    <text evidence="3">Belongs to the SMC family. SMC1 subfamily.</text>
</comment>
<keyword evidence="8 10" id="KW-0539">Nucleus</keyword>
<accession>A0A1X7UQU5</accession>
<evidence type="ECO:0000256" key="7">
    <source>
        <dbReference type="ARBA" id="ARBA00023054"/>
    </source>
</evidence>
<dbReference type="Proteomes" id="UP000007879">
    <property type="component" value="Unassembled WGS sequence"/>
</dbReference>
<dbReference type="Gene3D" id="1.20.1060.20">
    <property type="match status" value="1"/>
</dbReference>
<evidence type="ECO:0000256" key="5">
    <source>
        <dbReference type="ARBA" id="ARBA00022618"/>
    </source>
</evidence>
<evidence type="ECO:0000256" key="6">
    <source>
        <dbReference type="ARBA" id="ARBA00022776"/>
    </source>
</evidence>
<dbReference type="InterPro" id="IPR003395">
    <property type="entry name" value="RecF/RecN/SMC_N"/>
</dbReference>
<dbReference type="SUPFAM" id="SSF75553">
    <property type="entry name" value="Smc hinge domain"/>
    <property type="match status" value="1"/>
</dbReference>
<dbReference type="FunFam" id="1.20.1060.20:FF:000001">
    <property type="entry name" value="Structural maintenance of chromosomes 1A"/>
    <property type="match status" value="1"/>
</dbReference>
<dbReference type="Gene3D" id="3.40.50.300">
    <property type="entry name" value="P-loop containing nucleotide triphosphate hydrolases"/>
    <property type="match status" value="2"/>
</dbReference>
<evidence type="ECO:0000256" key="4">
    <source>
        <dbReference type="ARBA" id="ARBA00022454"/>
    </source>
</evidence>
<dbReference type="GO" id="GO:0051301">
    <property type="term" value="P:cell division"/>
    <property type="evidence" value="ECO:0007669"/>
    <property type="project" value="UniProtKB-KW"/>
</dbReference>
<dbReference type="Gene3D" id="3.30.70.1620">
    <property type="match status" value="1"/>
</dbReference>
<dbReference type="GO" id="GO:0007062">
    <property type="term" value="P:sister chromatid cohesion"/>
    <property type="evidence" value="ECO:0007669"/>
    <property type="project" value="InterPro"/>
</dbReference>
<dbReference type="InterPro" id="IPR024704">
    <property type="entry name" value="SMC"/>
</dbReference>
<evidence type="ECO:0000256" key="9">
    <source>
        <dbReference type="ARBA" id="ARBA00023306"/>
    </source>
</evidence>
<feature type="coiled-coil region" evidence="11">
    <location>
        <begin position="756"/>
        <end position="783"/>
    </location>
</feature>
<dbReference type="PIRSF" id="PIRSF005719">
    <property type="entry name" value="SMC"/>
    <property type="match status" value="1"/>
</dbReference>
<dbReference type="SUPFAM" id="SSF52540">
    <property type="entry name" value="P-loop containing nucleoside triphosphate hydrolases"/>
    <property type="match status" value="2"/>
</dbReference>
<dbReference type="Pfam" id="PF06470">
    <property type="entry name" value="SMC_hinge"/>
    <property type="match status" value="1"/>
</dbReference>
<feature type="coiled-coil region" evidence="11">
    <location>
        <begin position="415"/>
        <end position="477"/>
    </location>
</feature>
<evidence type="ECO:0000256" key="8">
    <source>
        <dbReference type="ARBA" id="ARBA00023242"/>
    </source>
</evidence>
<feature type="coiled-coil region" evidence="11">
    <location>
        <begin position="841"/>
        <end position="931"/>
    </location>
</feature>
<dbReference type="Pfam" id="PF02463">
    <property type="entry name" value="SMC_N"/>
    <property type="match status" value="1"/>
</dbReference>
<dbReference type="OrthoDB" id="413649at2759"/>
<dbReference type="GO" id="GO:0003677">
    <property type="term" value="F:DNA binding"/>
    <property type="evidence" value="ECO:0007669"/>
    <property type="project" value="TreeGrafter"/>
</dbReference>
<dbReference type="InterPro" id="IPR027417">
    <property type="entry name" value="P-loop_NTPase"/>
</dbReference>
<keyword evidence="6" id="KW-0498">Mitosis</keyword>
<feature type="domain" description="SMC hinge" evidence="12">
    <location>
        <begin position="520"/>
        <end position="637"/>
    </location>
</feature>
<evidence type="ECO:0000256" key="1">
    <source>
        <dbReference type="ARBA" id="ARBA00004123"/>
    </source>
</evidence>
<keyword evidence="4" id="KW-0158">Chromosome</keyword>
<reference evidence="13" key="2">
    <citation type="submission" date="2017-05" db="UniProtKB">
        <authorList>
            <consortium name="EnsemblMetazoa"/>
        </authorList>
    </citation>
    <scope>IDENTIFICATION</scope>
</reference>
<dbReference type="PANTHER" id="PTHR18937:SF12">
    <property type="entry name" value="STRUCTURAL MAINTENANCE OF CHROMOSOMES PROTEIN"/>
    <property type="match status" value="1"/>
</dbReference>
<dbReference type="FunCoup" id="A0A1X7UQU5">
    <property type="interactions" value="148"/>
</dbReference>
<keyword evidence="9" id="KW-0131">Cell cycle</keyword>
<dbReference type="PANTHER" id="PTHR18937">
    <property type="entry name" value="STRUCTURAL MAINTENANCE OF CHROMOSOMES SMC FAMILY MEMBER"/>
    <property type="match status" value="1"/>
</dbReference>
<keyword evidence="5" id="KW-0132">Cell division</keyword>
<dbReference type="SMART" id="SM00968">
    <property type="entry name" value="SMC_hinge"/>
    <property type="match status" value="1"/>
</dbReference>
<keyword evidence="7 11" id="KW-0175">Coiled coil</keyword>
<gene>
    <name evidence="13" type="primary">100641256</name>
</gene>
<sequence>MSGRLERLELDNFKSYKGHQIIGPFMKFTAIIGPNGAGKSNLMDAISFVLGEQTRNLRVRSLKELIHGAPIGKPVSSTARVVAVYVDSNGEETSYSRTIVEHKTGGEKSDWKSVYRINDKTKSASEYMNALEEIGIYIKARNFLVFQGAVESIAMKTPKERTQLFEEISGSKEYAAEYEEKKAAMMKAQEETQTSYQKKKGISQEKKEARVEKEEAEKYQKLLEELGEAQVKEQLFKLYHNETDIDTLATDTRSKHKELERAVRKRESLEEQVKTKRQEGARYTREMNTKEKKIRDKEMELATKKPAFIKAKERKSHVNKRLEAQKKTLTKAKEKHTEHKDKVESISRELREVKEAAALFEREVIEQEGEEEHQLLESQLTEYHKLKETAGMQSASLAQQLERVKHEQRVDEEELDQCHTKEEELQNQLNQLQEQHNQHLNRLERLDQYINTASSELEKFKADHSKLSSEIAQAEMKSRDINEALGSIHDKLRDARVDHHESSRSLRKQELLENLKRLYSGVYGRLFDLCEPVHRRYRIAITKILGRNMDAIIVDSERTGKDCIQYIKEQHGDPCTFLPLDTIEVKPINESYRRLGGTCKLVFDVIRFDPPVIKNALQFSCGNAIVCDDMEEARRVAFGSAERKKTVSLDGTLFQKSGIISGGASNVKAKAKRWDEKHIDKLRTQKDRYMSELQELNSIRRKSSELQQIDSEMKGLETRLKYSKTDRDNTHNNTLGRVERDMERINEEKMRIEPKKAKIQRSMEKRRKELQKLENKINKVEDEIFRDFCRSIGVDNIRQYEEKQLKAQQLRSQKSLEFSNQISRLENQLLYEKNRDTKANVKKLNISIRNDEEAINEIETEEQQLLEVIEDIEGRINELKEEKKKIQNKYDDQDIEVKQLRKMLGEAVKEVGILQKKITNLETEMDQKKSERHSILKMCKINTILIPMSDGTMDDIEDIEGGSSQSTGTMMEVDSTSTQGARLLYEKESRIVIDYSLLDRKYTNVTDPQEMKGFIQELHSQVLHLEGVIHRITTPNFKAGDKLGDVESRLQETAAVFEQSRLLAKKTKTEFARIKKKRYDEFTRAFDHVSSVIDNVYKKLCNNTSAQAFLGVDNSEEPYLDGISYNCIAPSKRYRPMDNLSGGEKTLAALALLFSIHSFQPAPFFVLDEIDAALDNTNIGRVANHITEETNSNRFQCIVISLKEELYGHCESVIGIYSEPGGECTISHTVTLDLTQFPTGGRGQSSSFINSTH</sequence>
<dbReference type="GO" id="GO:0005524">
    <property type="term" value="F:ATP binding"/>
    <property type="evidence" value="ECO:0007669"/>
    <property type="project" value="InterPro"/>
</dbReference>
<evidence type="ECO:0000256" key="10">
    <source>
        <dbReference type="PIRNR" id="PIRNR005719"/>
    </source>
</evidence>
<evidence type="ECO:0000256" key="11">
    <source>
        <dbReference type="SAM" id="Coils"/>
    </source>
</evidence>
<dbReference type="GO" id="GO:0016887">
    <property type="term" value="F:ATP hydrolysis activity"/>
    <property type="evidence" value="ECO:0007669"/>
    <property type="project" value="InterPro"/>
</dbReference>
<dbReference type="FunFam" id="3.40.50.300:FF:000564">
    <property type="entry name" value="Structural maintenance of chromosomes 1A"/>
    <property type="match status" value="1"/>
</dbReference>
<dbReference type="KEGG" id="aqu:100641256"/>
<dbReference type="EnsemblMetazoa" id="XM_019997348.1">
    <property type="protein sequence ID" value="XP_019852907.1"/>
    <property type="gene ID" value="LOC100641256"/>
</dbReference>
<dbReference type="InterPro" id="IPR028468">
    <property type="entry name" value="Smc1_ABC"/>
</dbReference>
<feature type="coiled-coil region" evidence="11">
    <location>
        <begin position="315"/>
        <end position="370"/>
    </location>
</feature>
<dbReference type="STRING" id="400682.A0A1X7UQU5"/>
<feature type="coiled-coil region" evidence="11">
    <location>
        <begin position="679"/>
        <end position="719"/>
    </location>
</feature>
<evidence type="ECO:0000313" key="13">
    <source>
        <dbReference type="EnsemblMetazoa" id="Aqu2.1.30031_001"/>
    </source>
</evidence>
<evidence type="ECO:0000256" key="3">
    <source>
        <dbReference type="ARBA" id="ARBA00005597"/>
    </source>
</evidence>
<organism evidence="13">
    <name type="scientific">Amphimedon queenslandica</name>
    <name type="common">Sponge</name>
    <dbReference type="NCBI Taxonomy" id="400682"/>
    <lineage>
        <taxon>Eukaryota</taxon>
        <taxon>Metazoa</taxon>
        <taxon>Porifera</taxon>
        <taxon>Demospongiae</taxon>
        <taxon>Heteroscleromorpha</taxon>
        <taxon>Haplosclerida</taxon>
        <taxon>Niphatidae</taxon>
        <taxon>Amphimedon</taxon>
    </lineage>
</organism>
<proteinExistence type="inferred from homology"/>
<reference evidence="14" key="1">
    <citation type="journal article" date="2010" name="Nature">
        <title>The Amphimedon queenslandica genome and the evolution of animal complexity.</title>
        <authorList>
            <person name="Srivastava M."/>
            <person name="Simakov O."/>
            <person name="Chapman J."/>
            <person name="Fahey B."/>
            <person name="Gauthier M.E."/>
            <person name="Mitros T."/>
            <person name="Richards G.S."/>
            <person name="Conaco C."/>
            <person name="Dacre M."/>
            <person name="Hellsten U."/>
            <person name="Larroux C."/>
            <person name="Putnam N.H."/>
            <person name="Stanke M."/>
            <person name="Adamska M."/>
            <person name="Darling A."/>
            <person name="Degnan S.M."/>
            <person name="Oakley T.H."/>
            <person name="Plachetzki D.C."/>
            <person name="Zhai Y."/>
            <person name="Adamski M."/>
            <person name="Calcino A."/>
            <person name="Cummins S.F."/>
            <person name="Goodstein D.M."/>
            <person name="Harris C."/>
            <person name="Jackson D.J."/>
            <person name="Leys S.P."/>
            <person name="Shu S."/>
            <person name="Woodcroft B.J."/>
            <person name="Vervoort M."/>
            <person name="Kosik K.S."/>
            <person name="Manning G."/>
            <person name="Degnan B.M."/>
            <person name="Rokhsar D.S."/>
        </authorList>
    </citation>
    <scope>NUCLEOTIDE SEQUENCE [LARGE SCALE GENOMIC DNA]</scope>
</reference>
<protein>
    <recommendedName>
        <fullName evidence="10">Structural maintenance of chromosomes protein</fullName>
    </recommendedName>
</protein>
<feature type="coiled-coil region" evidence="11">
    <location>
        <begin position="171"/>
        <end position="286"/>
    </location>
</feature>
<dbReference type="InterPro" id="IPR036277">
    <property type="entry name" value="SMC_hinge_sf"/>
</dbReference>
<evidence type="ECO:0000256" key="2">
    <source>
        <dbReference type="ARBA" id="ARBA00004286"/>
    </source>
</evidence>
<dbReference type="CDD" id="cd03275">
    <property type="entry name" value="ABC_SMC1_euk"/>
    <property type="match status" value="1"/>
</dbReference>